<dbReference type="EMBL" id="FN648429">
    <property type="protein sequence ID" value="CBJ31372.1"/>
    <property type="molecule type" value="Genomic_DNA"/>
</dbReference>
<accession>D7FTA6</accession>
<evidence type="ECO:0000313" key="4">
    <source>
        <dbReference type="EMBL" id="CBJ31372.1"/>
    </source>
</evidence>
<dbReference type="GO" id="GO:0005681">
    <property type="term" value="C:spliceosomal complex"/>
    <property type="evidence" value="ECO:0007669"/>
    <property type="project" value="TreeGrafter"/>
</dbReference>
<dbReference type="eggNOG" id="KOG0050">
    <property type="taxonomic scope" value="Eukaryota"/>
</dbReference>
<dbReference type="GO" id="GO:0000398">
    <property type="term" value="P:mRNA splicing, via spliceosome"/>
    <property type="evidence" value="ECO:0007669"/>
    <property type="project" value="InterPro"/>
</dbReference>
<organism evidence="4 5">
    <name type="scientific">Ectocarpus siliculosus</name>
    <name type="common">Brown alga</name>
    <name type="synonym">Conferva siliculosa</name>
    <dbReference type="NCBI Taxonomy" id="2880"/>
    <lineage>
        <taxon>Eukaryota</taxon>
        <taxon>Sar</taxon>
        <taxon>Stramenopiles</taxon>
        <taxon>Ochrophyta</taxon>
        <taxon>PX clade</taxon>
        <taxon>Phaeophyceae</taxon>
        <taxon>Ectocarpales</taxon>
        <taxon>Ectocarpaceae</taxon>
        <taxon>Ectocarpus</taxon>
    </lineage>
</organism>
<name>D7FTA6_ECTSI</name>
<evidence type="ECO:0000256" key="3">
    <source>
        <dbReference type="SAM" id="MobiDB-lite"/>
    </source>
</evidence>
<proteinExistence type="predicted"/>
<keyword evidence="5" id="KW-1185">Reference proteome</keyword>
<dbReference type="Proteomes" id="UP000002630">
    <property type="component" value="Linkage Group LG30"/>
</dbReference>
<dbReference type="InParanoid" id="D7FTA6"/>
<dbReference type="GO" id="GO:0051301">
    <property type="term" value="P:cell division"/>
    <property type="evidence" value="ECO:0007669"/>
    <property type="project" value="UniProtKB-KW"/>
</dbReference>
<feature type="region of interest" description="Disordered" evidence="3">
    <location>
        <begin position="193"/>
        <end position="262"/>
    </location>
</feature>
<dbReference type="GO" id="GO:0000974">
    <property type="term" value="C:Prp19 complex"/>
    <property type="evidence" value="ECO:0007669"/>
    <property type="project" value="InterPro"/>
</dbReference>
<gene>
    <name evidence="4" type="ORF">Esi_0248_0013</name>
</gene>
<keyword evidence="2" id="KW-0539">Nucleus</keyword>
<dbReference type="STRING" id="2880.D7FTA6"/>
<reference evidence="4 5" key="1">
    <citation type="journal article" date="2010" name="Nature">
        <title>The Ectocarpus genome and the independent evolution of multicellularity in brown algae.</title>
        <authorList>
            <person name="Cock J.M."/>
            <person name="Sterck L."/>
            <person name="Rouze P."/>
            <person name="Scornet D."/>
            <person name="Allen A.E."/>
            <person name="Amoutzias G."/>
            <person name="Anthouard V."/>
            <person name="Artiguenave F."/>
            <person name="Aury J.M."/>
            <person name="Badger J.H."/>
            <person name="Beszteri B."/>
            <person name="Billiau K."/>
            <person name="Bonnet E."/>
            <person name="Bothwell J.H."/>
            <person name="Bowler C."/>
            <person name="Boyen C."/>
            <person name="Brownlee C."/>
            <person name="Carrano C.J."/>
            <person name="Charrier B."/>
            <person name="Cho G.Y."/>
            <person name="Coelho S.M."/>
            <person name="Collen J."/>
            <person name="Corre E."/>
            <person name="Da Silva C."/>
            <person name="Delage L."/>
            <person name="Delaroque N."/>
            <person name="Dittami S.M."/>
            <person name="Doulbeau S."/>
            <person name="Elias M."/>
            <person name="Farnham G."/>
            <person name="Gachon C.M."/>
            <person name="Gschloessl B."/>
            <person name="Heesch S."/>
            <person name="Jabbari K."/>
            <person name="Jubin C."/>
            <person name="Kawai H."/>
            <person name="Kimura K."/>
            <person name="Kloareg B."/>
            <person name="Kupper F.C."/>
            <person name="Lang D."/>
            <person name="Le Bail A."/>
            <person name="Leblanc C."/>
            <person name="Lerouge P."/>
            <person name="Lohr M."/>
            <person name="Lopez P.J."/>
            <person name="Martens C."/>
            <person name="Maumus F."/>
            <person name="Michel G."/>
            <person name="Miranda-Saavedra D."/>
            <person name="Morales J."/>
            <person name="Moreau H."/>
            <person name="Motomura T."/>
            <person name="Nagasato C."/>
            <person name="Napoli C.A."/>
            <person name="Nelson D.R."/>
            <person name="Nyvall-Collen P."/>
            <person name="Peters A.F."/>
            <person name="Pommier C."/>
            <person name="Potin P."/>
            <person name="Poulain J."/>
            <person name="Quesneville H."/>
            <person name="Read B."/>
            <person name="Rensing S.A."/>
            <person name="Ritter A."/>
            <person name="Rousvoal S."/>
            <person name="Samanta M."/>
            <person name="Samson G."/>
            <person name="Schroeder D.C."/>
            <person name="Segurens B."/>
            <person name="Strittmatter M."/>
            <person name="Tonon T."/>
            <person name="Tregear J.W."/>
            <person name="Valentin K."/>
            <person name="von Dassow P."/>
            <person name="Yamagishi T."/>
            <person name="Van de Peer Y."/>
            <person name="Wincker P."/>
        </authorList>
    </citation>
    <scope>NUCLEOTIDE SEQUENCE [LARGE SCALE GENOMIC DNA]</scope>
    <source>
        <strain evidence="5">Ec32 / CCAP1310/4</strain>
    </source>
</reference>
<sequence>MMSGAIPEIETFEEEELTNARLMIEQEAEDDNQELPSLEEFNATWEACFSEWAYFPSRNAYGRISTATKADRIESAKHRFEALRAEADAQAGRARKLEARLKMRLGGYAKVADQRAAGLNRVQQEVENAQIESSCHSMLLANETAAIPRRIADAEGRAALEAEAEELLQAEYQRLVEEKAALLAARAAARKEASAKKTAAKRARRAQEEKEMLEEEEEERKKSAAVVAGAKSKAGAPEAMVLESEESTEPPKEAAAVIAAAS</sequence>
<dbReference type="InterPro" id="IPR047242">
    <property type="entry name" value="CDC5L/Cef1"/>
</dbReference>
<dbReference type="PANTHER" id="PTHR45885:SF1">
    <property type="entry name" value="CELL DIVISION CYCLE 5-LIKE PROTEIN"/>
    <property type="match status" value="1"/>
</dbReference>
<evidence type="ECO:0000313" key="5">
    <source>
        <dbReference type="Proteomes" id="UP000002630"/>
    </source>
</evidence>
<feature type="compositionally biased region" description="Low complexity" evidence="3">
    <location>
        <begin position="224"/>
        <end position="236"/>
    </location>
</feature>
<dbReference type="AlphaFoldDB" id="D7FTA6"/>
<protein>
    <submittedName>
        <fullName evidence="4">Cell division cycle 5-like</fullName>
    </submittedName>
</protein>
<keyword evidence="1" id="KW-0238">DNA-binding</keyword>
<dbReference type="GO" id="GO:0003677">
    <property type="term" value="F:DNA binding"/>
    <property type="evidence" value="ECO:0007669"/>
    <property type="project" value="UniProtKB-KW"/>
</dbReference>
<dbReference type="PANTHER" id="PTHR45885">
    <property type="entry name" value="CELL DIVISION CYCLE 5-LIKE PROTEIN"/>
    <property type="match status" value="1"/>
</dbReference>
<evidence type="ECO:0000256" key="1">
    <source>
        <dbReference type="ARBA" id="ARBA00023125"/>
    </source>
</evidence>
<evidence type="ECO:0000256" key="2">
    <source>
        <dbReference type="ARBA" id="ARBA00023242"/>
    </source>
</evidence>
<dbReference type="EMBL" id="FN649755">
    <property type="protein sequence ID" value="CBJ31372.1"/>
    <property type="molecule type" value="Genomic_DNA"/>
</dbReference>